<dbReference type="GO" id="GO:0004222">
    <property type="term" value="F:metalloendopeptidase activity"/>
    <property type="evidence" value="ECO:0007669"/>
    <property type="project" value="InterPro"/>
</dbReference>
<feature type="compositionally biased region" description="Low complexity" evidence="3">
    <location>
        <begin position="27"/>
        <end position="52"/>
    </location>
</feature>
<feature type="region of interest" description="Disordered" evidence="3">
    <location>
        <begin position="296"/>
        <end position="361"/>
    </location>
</feature>
<dbReference type="InterPro" id="IPR055220">
    <property type="entry name" value="SPRTN_ZBD"/>
</dbReference>
<dbReference type="GO" id="GO:0006974">
    <property type="term" value="P:DNA damage response"/>
    <property type="evidence" value="ECO:0007669"/>
    <property type="project" value="InterPro"/>
</dbReference>
<evidence type="ECO:0000313" key="5">
    <source>
        <dbReference type="EMBL" id="CAD8907730.1"/>
    </source>
</evidence>
<evidence type="ECO:0000256" key="2">
    <source>
        <dbReference type="ARBA" id="ARBA00023242"/>
    </source>
</evidence>
<keyword evidence="2" id="KW-0539">Nucleus</keyword>
<reference evidence="5" key="1">
    <citation type="submission" date="2021-01" db="EMBL/GenBank/DDBJ databases">
        <authorList>
            <person name="Corre E."/>
            <person name="Pelletier E."/>
            <person name="Niang G."/>
            <person name="Scheremetjew M."/>
            <person name="Finn R."/>
            <person name="Kale V."/>
            <person name="Holt S."/>
            <person name="Cochrane G."/>
            <person name="Meng A."/>
            <person name="Brown T."/>
            <person name="Cohen L."/>
        </authorList>
    </citation>
    <scope>NUCLEOTIDE SEQUENCE</scope>
    <source>
        <strain evidence="5">Ms1</strain>
    </source>
</reference>
<name>A0A7S1C475_9STRA</name>
<proteinExistence type="predicted"/>
<sequence>MAADDDDDSAALARALQAEEDALAAALLAHNGQSSGDTPGATAASAGDAAADVIDLTGEGDGAGDARRGRTSGVGGGSTPHPLWQRASGVRSPPRPARPRAAGDGESGAGAAAHAALALRGPEAELKDPTPNIYALFAAANERFFEGRLSACEVKWSPRMTLCAGVCSFEGHGGLCSIRLSKPLLSLRPRSDLINTLLHEAIHAYLFVTGGNQDRDGHGPDFQFHAARINDALGCKITIYHTFHDEVESHRGHHWQCDGPCRQWKPFFGIVKRAMNRAPSPRDPWWERHQSTCGGTWTKIREPEGYQAKRKGKVKGKDKSKPAGAATAGAGDANGPGEGMGDDAGAGAGAGGAVKRKRGDGSAGSAEAAVAVDVASLLPPSPSRAARIDDFFGDGAGAGAGAGGQATGATRGGGGGSMVGAGAGAGGALDPLRRPASDAPRRELLACPYCCRDQLAAGYDAHLAWCATKGEEIRAKRRREAAAEARAALWPSDAS</sequence>
<protein>
    <recommendedName>
        <fullName evidence="4">SprT-like domain-containing protein</fullName>
    </recommendedName>
</protein>
<evidence type="ECO:0000256" key="1">
    <source>
        <dbReference type="ARBA" id="ARBA00004123"/>
    </source>
</evidence>
<dbReference type="Pfam" id="PF22934">
    <property type="entry name" value="SPRTN_ZBD"/>
    <property type="match status" value="1"/>
</dbReference>
<dbReference type="PANTHER" id="PTHR21220:SF0">
    <property type="entry name" value="DNA-DEPENDENT METALLOPROTEASE SPRTN"/>
    <property type="match status" value="1"/>
</dbReference>
<evidence type="ECO:0000259" key="4">
    <source>
        <dbReference type="SMART" id="SM00731"/>
    </source>
</evidence>
<organism evidence="5">
    <name type="scientific">Bicosoecida sp. CB-2014</name>
    <dbReference type="NCBI Taxonomy" id="1486930"/>
    <lineage>
        <taxon>Eukaryota</taxon>
        <taxon>Sar</taxon>
        <taxon>Stramenopiles</taxon>
        <taxon>Bigyra</taxon>
        <taxon>Opalozoa</taxon>
        <taxon>Bicosoecida</taxon>
    </lineage>
</organism>
<feature type="region of interest" description="Disordered" evidence="3">
    <location>
        <begin position="27"/>
        <end position="109"/>
    </location>
</feature>
<dbReference type="Pfam" id="PF10263">
    <property type="entry name" value="SprT-like"/>
    <property type="match status" value="1"/>
</dbReference>
<dbReference type="GO" id="GO:0003697">
    <property type="term" value="F:single-stranded DNA binding"/>
    <property type="evidence" value="ECO:0007669"/>
    <property type="project" value="InterPro"/>
</dbReference>
<dbReference type="InterPro" id="IPR006640">
    <property type="entry name" value="SprT-like_domain"/>
</dbReference>
<feature type="compositionally biased region" description="Low complexity" evidence="3">
    <location>
        <begin position="99"/>
        <end position="109"/>
    </location>
</feature>
<dbReference type="SMART" id="SM00731">
    <property type="entry name" value="SprT"/>
    <property type="match status" value="1"/>
</dbReference>
<dbReference type="GO" id="GO:0005634">
    <property type="term" value="C:nucleus"/>
    <property type="evidence" value="ECO:0007669"/>
    <property type="project" value="UniProtKB-SubCell"/>
</dbReference>
<dbReference type="PANTHER" id="PTHR21220">
    <property type="entry name" value="DNA-DEPENDENT METALLOPROTEASE SPRTN"/>
    <property type="match status" value="1"/>
</dbReference>
<gene>
    <name evidence="5" type="ORF">BSP0115_LOCUS926</name>
</gene>
<dbReference type="GO" id="GO:0031593">
    <property type="term" value="F:polyubiquitin modification-dependent protein binding"/>
    <property type="evidence" value="ECO:0007669"/>
    <property type="project" value="TreeGrafter"/>
</dbReference>
<dbReference type="EMBL" id="HBFS01001376">
    <property type="protein sequence ID" value="CAD8907730.1"/>
    <property type="molecule type" value="Transcribed_RNA"/>
</dbReference>
<feature type="domain" description="SprT-like" evidence="4">
    <location>
        <begin position="131"/>
        <end position="300"/>
    </location>
</feature>
<evidence type="ECO:0000256" key="3">
    <source>
        <dbReference type="SAM" id="MobiDB-lite"/>
    </source>
</evidence>
<comment type="subcellular location">
    <subcellularLocation>
        <location evidence="1">Nucleus</location>
    </subcellularLocation>
</comment>
<feature type="compositionally biased region" description="Gly residues" evidence="3">
    <location>
        <begin position="332"/>
        <end position="352"/>
    </location>
</feature>
<feature type="compositionally biased region" description="Low complexity" evidence="3">
    <location>
        <begin position="322"/>
        <end position="331"/>
    </location>
</feature>
<dbReference type="AlphaFoldDB" id="A0A7S1C475"/>
<dbReference type="InterPro" id="IPR044245">
    <property type="entry name" value="Spartan"/>
</dbReference>
<accession>A0A7S1C475</accession>